<reference evidence="2 3" key="1">
    <citation type="submission" date="2019-02" db="EMBL/GenBank/DDBJ databases">
        <title>Deep-cultivation of Planctomycetes and their phenomic and genomic characterization uncovers novel biology.</title>
        <authorList>
            <person name="Wiegand S."/>
            <person name="Jogler M."/>
            <person name="Boedeker C."/>
            <person name="Pinto D."/>
            <person name="Vollmers J."/>
            <person name="Rivas-Marin E."/>
            <person name="Kohn T."/>
            <person name="Peeters S.H."/>
            <person name="Heuer A."/>
            <person name="Rast P."/>
            <person name="Oberbeckmann S."/>
            <person name="Bunk B."/>
            <person name="Jeske O."/>
            <person name="Meyerdierks A."/>
            <person name="Storesund J.E."/>
            <person name="Kallscheuer N."/>
            <person name="Luecker S."/>
            <person name="Lage O.M."/>
            <person name="Pohl T."/>
            <person name="Merkel B.J."/>
            <person name="Hornburger P."/>
            <person name="Mueller R.-W."/>
            <person name="Bruemmer F."/>
            <person name="Labrenz M."/>
            <person name="Spormann A.M."/>
            <person name="Op den Camp H."/>
            <person name="Overmann J."/>
            <person name="Amann R."/>
            <person name="Jetten M.S.M."/>
            <person name="Mascher T."/>
            <person name="Medema M.H."/>
            <person name="Devos D.P."/>
            <person name="Kaster A.-K."/>
            <person name="Ovreas L."/>
            <person name="Rohde M."/>
            <person name="Galperin M.Y."/>
            <person name="Jogler C."/>
        </authorList>
    </citation>
    <scope>NUCLEOTIDE SEQUENCE [LARGE SCALE GENOMIC DNA]</scope>
    <source>
        <strain evidence="2 3">SV_7m_r</strain>
    </source>
</reference>
<dbReference type="RefSeq" id="WP_145277471.1">
    <property type="nucleotide sequence ID" value="NZ_CP036272.1"/>
</dbReference>
<proteinExistence type="predicted"/>
<dbReference type="EMBL" id="CP036272">
    <property type="protein sequence ID" value="QDT62608.1"/>
    <property type="molecule type" value="Genomic_DNA"/>
</dbReference>
<name>A0A517T2K4_9BACT</name>
<feature type="chain" id="PRO_5021875720" description="DUF1552 domain-containing protein" evidence="1">
    <location>
        <begin position="35"/>
        <end position="529"/>
    </location>
</feature>
<dbReference type="Pfam" id="PF07586">
    <property type="entry name" value="HXXSHH"/>
    <property type="match status" value="1"/>
</dbReference>
<keyword evidence="1" id="KW-0732">Signal</keyword>
<dbReference type="AlphaFoldDB" id="A0A517T2K4"/>
<dbReference type="InterPro" id="IPR006311">
    <property type="entry name" value="TAT_signal"/>
</dbReference>
<evidence type="ECO:0000256" key="1">
    <source>
        <dbReference type="SAM" id="SignalP"/>
    </source>
</evidence>
<evidence type="ECO:0000313" key="2">
    <source>
        <dbReference type="EMBL" id="QDT62608.1"/>
    </source>
</evidence>
<keyword evidence="3" id="KW-1185">Reference proteome</keyword>
<dbReference type="InterPro" id="IPR011447">
    <property type="entry name" value="DUF1552"/>
</dbReference>
<protein>
    <recommendedName>
        <fullName evidence="4">DUF1552 domain-containing protein</fullName>
    </recommendedName>
</protein>
<dbReference type="OrthoDB" id="9146593at2"/>
<organism evidence="2 3">
    <name type="scientific">Stieleria bergensis</name>
    <dbReference type="NCBI Taxonomy" id="2528025"/>
    <lineage>
        <taxon>Bacteria</taxon>
        <taxon>Pseudomonadati</taxon>
        <taxon>Planctomycetota</taxon>
        <taxon>Planctomycetia</taxon>
        <taxon>Pirellulales</taxon>
        <taxon>Pirellulaceae</taxon>
        <taxon>Stieleria</taxon>
    </lineage>
</organism>
<evidence type="ECO:0000313" key="3">
    <source>
        <dbReference type="Proteomes" id="UP000315003"/>
    </source>
</evidence>
<feature type="signal peptide" evidence="1">
    <location>
        <begin position="1"/>
        <end position="34"/>
    </location>
</feature>
<gene>
    <name evidence="2" type="ORF">SV7mr_51580</name>
</gene>
<dbReference type="CDD" id="cd03524">
    <property type="entry name" value="RPA2_OBF_family"/>
    <property type="match status" value="1"/>
</dbReference>
<dbReference type="Proteomes" id="UP000315003">
    <property type="component" value="Chromosome"/>
</dbReference>
<evidence type="ECO:0008006" key="4">
    <source>
        <dbReference type="Google" id="ProtNLM"/>
    </source>
</evidence>
<sequence length="529" mass="58934" precursor="true">MTKNAYQISRRHLLRGTAAAIGLPLLDIMSPAIASPAARAKEQAAAKRLCVLYKGCGVFPHAWDIPSGTETEFELSSLLQPLANVKDDILILRNLDHIFGNNNGGHLVAPSLSTTGALPDRQRKSYHSIDQIVADQIGNETPIKSLQMTADSLWRAHPWINYLSHDEQGTPIAPDRDPGLVFDKLFRGMNSRPYRERTRSVLDSVRESSGDVLRKASTDDREVLSRYFDSIRDLEKQLDSFDGGSDKTRDDKIRQLDDFTIEAELPGKIKAMLDLIALSFWTDSTRVSSLMMANTNSRCTYSFLGLNEEMHYMSHYVRNRGILPSFNKVNQWHTAQFAYLVEKLKGYPEGQGNILDNSIVLFMSGIKHGDYHTLTDIPVILAGKGGGTISTGRHVRYPEPTPFPNLLLTLTNLMGVERDKVGESTGTLEGIEKPAGFPMSVVDDGSWQVSSDDGKTVLVRGLLTVSDDINDTNAYYLLLSDKSKLEIRVPFMVIHRLVFDAKVGRVVEIKGTWGTHQGRKVITGLEYQK</sequence>
<dbReference type="PROSITE" id="PS51318">
    <property type="entry name" value="TAT"/>
    <property type="match status" value="1"/>
</dbReference>
<accession>A0A517T2K4</accession>